<evidence type="ECO:0000256" key="2">
    <source>
        <dbReference type="ARBA" id="ARBA00022692"/>
    </source>
</evidence>
<organism evidence="9 10">
    <name type="scientific">Aspergillus keveii</name>
    <dbReference type="NCBI Taxonomy" id="714993"/>
    <lineage>
        <taxon>Eukaryota</taxon>
        <taxon>Fungi</taxon>
        <taxon>Dikarya</taxon>
        <taxon>Ascomycota</taxon>
        <taxon>Pezizomycotina</taxon>
        <taxon>Eurotiomycetes</taxon>
        <taxon>Eurotiomycetidae</taxon>
        <taxon>Eurotiales</taxon>
        <taxon>Aspergillaceae</taxon>
        <taxon>Aspergillus</taxon>
        <taxon>Aspergillus subgen. Nidulantes</taxon>
    </lineage>
</organism>
<comment type="caution">
    <text evidence="9">The sequence shown here is derived from an EMBL/GenBank/DDBJ whole genome shotgun (WGS) entry which is preliminary data.</text>
</comment>
<keyword evidence="3 7" id="KW-1133">Transmembrane helix</keyword>
<feature type="region of interest" description="Disordered" evidence="6">
    <location>
        <begin position="338"/>
        <end position="359"/>
    </location>
</feature>
<comment type="similarity">
    <text evidence="5">Belongs to the SAT4 family.</text>
</comment>
<feature type="transmembrane region" description="Helical" evidence="7">
    <location>
        <begin position="13"/>
        <end position="32"/>
    </location>
</feature>
<sequence>MASVYISERGLSAIMWVGIVLSIIFVALRTQVQFRNTSKFFINDYWIFFAIVCHIATAIVYQIAIPPMYDVQYFDYATQPMDAAFMDRASLFLRLQFALDFLLWTTLWAVKFSLLFFFWRLFDSVRTPVRVFWWTMCAITASTWITLVVLQNFACDPIKNFFTLGKCSSDRDIYYSNLVFKFTVGTDIAGDILIMLIPFPLLRTLQVAPRQKYILAAIFSLPIIPIIFAVLRLVIANPSSGNVDPIKFQLYSMLENSSAIVTSCLPSLRLFVGNSRTQASGYNGSHSHKYHQYGREYSSGQGDYFRNRAQWSGGAGSSEARVQAQSYQVEMFEMDMQSGSRAMDEDAKTEKSDSSQRQIVQPSKGVFVTREFMVR</sequence>
<comment type="subcellular location">
    <subcellularLocation>
        <location evidence="1">Membrane</location>
        <topology evidence="1">Multi-pass membrane protein</topology>
    </subcellularLocation>
</comment>
<dbReference type="InterPro" id="IPR049326">
    <property type="entry name" value="Rhodopsin_dom_fungi"/>
</dbReference>
<feature type="transmembrane region" description="Helical" evidence="7">
    <location>
        <begin position="131"/>
        <end position="154"/>
    </location>
</feature>
<feature type="transmembrane region" description="Helical" evidence="7">
    <location>
        <begin position="213"/>
        <end position="235"/>
    </location>
</feature>
<gene>
    <name evidence="9" type="ORF">BJX66DRAFT_219795</name>
</gene>
<proteinExistence type="inferred from homology"/>
<protein>
    <recommendedName>
        <fullName evidence="8">Rhodopsin domain-containing protein</fullName>
    </recommendedName>
</protein>
<evidence type="ECO:0000313" key="9">
    <source>
        <dbReference type="EMBL" id="KAL2793764.1"/>
    </source>
</evidence>
<name>A0ABR4G423_9EURO</name>
<accession>A0ABR4G423</accession>
<dbReference type="Pfam" id="PF20684">
    <property type="entry name" value="Fung_rhodopsin"/>
    <property type="match status" value="1"/>
</dbReference>
<dbReference type="EMBL" id="JBFTWV010000053">
    <property type="protein sequence ID" value="KAL2793764.1"/>
    <property type="molecule type" value="Genomic_DNA"/>
</dbReference>
<dbReference type="PANTHER" id="PTHR33048">
    <property type="entry name" value="PTH11-LIKE INTEGRAL MEMBRANE PROTEIN (AFU_ORTHOLOGUE AFUA_5G11245)"/>
    <property type="match status" value="1"/>
</dbReference>
<feature type="compositionally biased region" description="Basic and acidic residues" evidence="6">
    <location>
        <begin position="342"/>
        <end position="354"/>
    </location>
</feature>
<dbReference type="Proteomes" id="UP001610563">
    <property type="component" value="Unassembled WGS sequence"/>
</dbReference>
<evidence type="ECO:0000259" key="8">
    <source>
        <dbReference type="Pfam" id="PF20684"/>
    </source>
</evidence>
<evidence type="ECO:0000256" key="3">
    <source>
        <dbReference type="ARBA" id="ARBA00022989"/>
    </source>
</evidence>
<evidence type="ECO:0000256" key="6">
    <source>
        <dbReference type="SAM" id="MobiDB-lite"/>
    </source>
</evidence>
<evidence type="ECO:0000256" key="1">
    <source>
        <dbReference type="ARBA" id="ARBA00004141"/>
    </source>
</evidence>
<evidence type="ECO:0000256" key="4">
    <source>
        <dbReference type="ARBA" id="ARBA00023136"/>
    </source>
</evidence>
<evidence type="ECO:0000256" key="5">
    <source>
        <dbReference type="ARBA" id="ARBA00038359"/>
    </source>
</evidence>
<reference evidence="9 10" key="1">
    <citation type="submission" date="2024-07" db="EMBL/GenBank/DDBJ databases">
        <title>Section-level genome sequencing and comparative genomics of Aspergillus sections Usti and Cavernicolus.</title>
        <authorList>
            <consortium name="Lawrence Berkeley National Laboratory"/>
            <person name="Nybo J.L."/>
            <person name="Vesth T.C."/>
            <person name="Theobald S."/>
            <person name="Frisvad J.C."/>
            <person name="Larsen T.O."/>
            <person name="Kjaerboelling I."/>
            <person name="Rothschild-Mancinelli K."/>
            <person name="Lyhne E.K."/>
            <person name="Kogle M.E."/>
            <person name="Barry K."/>
            <person name="Clum A."/>
            <person name="Na H."/>
            <person name="Ledsgaard L."/>
            <person name="Lin J."/>
            <person name="Lipzen A."/>
            <person name="Kuo A."/>
            <person name="Riley R."/>
            <person name="Mondo S."/>
            <person name="Labutti K."/>
            <person name="Haridas S."/>
            <person name="Pangalinan J."/>
            <person name="Salamov A.A."/>
            <person name="Simmons B.A."/>
            <person name="Magnuson J.K."/>
            <person name="Chen J."/>
            <person name="Drula E."/>
            <person name="Henrissat B."/>
            <person name="Wiebenga A."/>
            <person name="Lubbers R.J."/>
            <person name="Gomes A.C."/>
            <person name="Makela M.R."/>
            <person name="Stajich J."/>
            <person name="Grigoriev I.V."/>
            <person name="Mortensen U.H."/>
            <person name="De Vries R.P."/>
            <person name="Baker S.E."/>
            <person name="Andersen M.R."/>
        </authorList>
    </citation>
    <scope>NUCLEOTIDE SEQUENCE [LARGE SCALE GENOMIC DNA]</scope>
    <source>
        <strain evidence="9 10">CBS 209.92</strain>
    </source>
</reference>
<dbReference type="InterPro" id="IPR052337">
    <property type="entry name" value="SAT4-like"/>
</dbReference>
<feature type="domain" description="Rhodopsin" evidence="8">
    <location>
        <begin position="29"/>
        <end position="271"/>
    </location>
</feature>
<keyword evidence="2 7" id="KW-0812">Transmembrane</keyword>
<keyword evidence="10" id="KW-1185">Reference proteome</keyword>
<feature type="transmembrane region" description="Helical" evidence="7">
    <location>
        <begin position="44"/>
        <end position="64"/>
    </location>
</feature>
<feature type="transmembrane region" description="Helical" evidence="7">
    <location>
        <begin position="101"/>
        <end position="119"/>
    </location>
</feature>
<dbReference type="PANTHER" id="PTHR33048:SF47">
    <property type="entry name" value="INTEGRAL MEMBRANE PROTEIN-RELATED"/>
    <property type="match status" value="1"/>
</dbReference>
<feature type="transmembrane region" description="Helical" evidence="7">
    <location>
        <begin position="174"/>
        <end position="201"/>
    </location>
</feature>
<evidence type="ECO:0000313" key="10">
    <source>
        <dbReference type="Proteomes" id="UP001610563"/>
    </source>
</evidence>
<keyword evidence="4 7" id="KW-0472">Membrane</keyword>
<evidence type="ECO:0000256" key="7">
    <source>
        <dbReference type="SAM" id="Phobius"/>
    </source>
</evidence>